<organism evidence="3 4">
    <name type="scientific">Sphingopyxis indica</name>
    <dbReference type="NCBI Taxonomy" id="436663"/>
    <lineage>
        <taxon>Bacteria</taxon>
        <taxon>Pseudomonadati</taxon>
        <taxon>Pseudomonadota</taxon>
        <taxon>Alphaproteobacteria</taxon>
        <taxon>Sphingomonadales</taxon>
        <taxon>Sphingomonadaceae</taxon>
        <taxon>Sphingopyxis</taxon>
    </lineage>
</organism>
<dbReference type="Pfam" id="PF10686">
    <property type="entry name" value="YAcAr"/>
    <property type="match status" value="1"/>
</dbReference>
<gene>
    <name evidence="3" type="ORF">SAMN06295955_108168</name>
</gene>
<dbReference type="RefSeq" id="WP_089216272.1">
    <property type="nucleotide sequence ID" value="NZ_FZPA01000008.1"/>
</dbReference>
<keyword evidence="4" id="KW-1185">Reference proteome</keyword>
<evidence type="ECO:0000313" key="3">
    <source>
        <dbReference type="EMBL" id="SNS97215.1"/>
    </source>
</evidence>
<accession>A0A239IUL5</accession>
<dbReference type="AlphaFoldDB" id="A0A239IUL5"/>
<feature type="region of interest" description="Disordered" evidence="1">
    <location>
        <begin position="86"/>
        <end position="109"/>
    </location>
</feature>
<feature type="compositionally biased region" description="Basic and acidic residues" evidence="1">
    <location>
        <begin position="94"/>
        <end position="104"/>
    </location>
</feature>
<sequence length="306" mass="34258">MTDRQDPHDQSQTAHILDELQLYGFRRYEDEPDPRPLPEGDRVAGAIADIFDALVGTLADTRLETDLDDLLWSTVNLFHRSAERVERELDDNEQAQRRSQREQDGSEVTSVELESLLAQGLTLIERRDAHELMRDVASDLYRTHTGSAWRPRHGSVVNRRAMTAAVVDSRDFIAARRRAETVVMIPTGTKVAFTGGKDCNDTDAIFAALDRVRAKHPDMVLLHGGAPSGAERIAACWADNRKVCQVAFKPDWNRHGKAAPFRRNDTMLEVLPIGVVVFPGTGIQDNLADKARKLGIPLFDFRKRGA</sequence>
<evidence type="ECO:0000259" key="2">
    <source>
        <dbReference type="Pfam" id="PF10686"/>
    </source>
</evidence>
<dbReference type="InterPro" id="IPR019627">
    <property type="entry name" value="YAcAr"/>
</dbReference>
<evidence type="ECO:0000313" key="4">
    <source>
        <dbReference type="Proteomes" id="UP000198339"/>
    </source>
</evidence>
<feature type="domain" description="YspA cpYpsA-related SLOG" evidence="2">
    <location>
        <begin position="189"/>
        <end position="255"/>
    </location>
</feature>
<dbReference type="EMBL" id="FZPA01000008">
    <property type="protein sequence ID" value="SNS97215.1"/>
    <property type="molecule type" value="Genomic_DNA"/>
</dbReference>
<name>A0A239IUL5_9SPHN</name>
<dbReference type="Proteomes" id="UP000198339">
    <property type="component" value="Unassembled WGS sequence"/>
</dbReference>
<protein>
    <recommendedName>
        <fullName evidence="2">YspA cpYpsA-related SLOG domain-containing protein</fullName>
    </recommendedName>
</protein>
<evidence type="ECO:0000256" key="1">
    <source>
        <dbReference type="SAM" id="MobiDB-lite"/>
    </source>
</evidence>
<reference evidence="3 4" key="1">
    <citation type="submission" date="2017-06" db="EMBL/GenBank/DDBJ databases">
        <authorList>
            <person name="Kim H.J."/>
            <person name="Triplett B.A."/>
        </authorList>
    </citation>
    <scope>NUCLEOTIDE SEQUENCE [LARGE SCALE GENOMIC DNA]</scope>
    <source>
        <strain evidence="3 4">DS15</strain>
    </source>
</reference>
<proteinExistence type="predicted"/>